<organism evidence="12 13">
    <name type="scientific">Dyadobacter luticola</name>
    <dbReference type="NCBI Taxonomy" id="1979387"/>
    <lineage>
        <taxon>Bacteria</taxon>
        <taxon>Pseudomonadati</taxon>
        <taxon>Bacteroidota</taxon>
        <taxon>Cytophagia</taxon>
        <taxon>Cytophagales</taxon>
        <taxon>Spirosomataceae</taxon>
        <taxon>Dyadobacter</taxon>
    </lineage>
</organism>
<evidence type="ECO:0000256" key="6">
    <source>
        <dbReference type="ARBA" id="ARBA00022692"/>
    </source>
</evidence>
<dbReference type="GO" id="GO:0015031">
    <property type="term" value="P:protein transport"/>
    <property type="evidence" value="ECO:0007669"/>
    <property type="project" value="UniProtKB-KW"/>
</dbReference>
<keyword evidence="10" id="KW-0732">Signal</keyword>
<protein>
    <submittedName>
        <fullName evidence="12">TonB family protein</fullName>
    </submittedName>
</protein>
<evidence type="ECO:0000259" key="11">
    <source>
        <dbReference type="PROSITE" id="PS52015"/>
    </source>
</evidence>
<evidence type="ECO:0000256" key="9">
    <source>
        <dbReference type="ARBA" id="ARBA00023136"/>
    </source>
</evidence>
<evidence type="ECO:0000313" key="13">
    <source>
        <dbReference type="Proteomes" id="UP000306402"/>
    </source>
</evidence>
<feature type="chain" id="PRO_5024407930" evidence="10">
    <location>
        <begin position="19"/>
        <end position="482"/>
    </location>
</feature>
<dbReference type="Pfam" id="PF03544">
    <property type="entry name" value="TonB_C"/>
    <property type="match status" value="2"/>
</dbReference>
<feature type="signal peptide" evidence="10">
    <location>
        <begin position="1"/>
        <end position="18"/>
    </location>
</feature>
<keyword evidence="5" id="KW-0997">Cell inner membrane</keyword>
<dbReference type="GO" id="GO:0098797">
    <property type="term" value="C:plasma membrane protein complex"/>
    <property type="evidence" value="ECO:0007669"/>
    <property type="project" value="TreeGrafter"/>
</dbReference>
<keyword evidence="6" id="KW-0812">Transmembrane</keyword>
<evidence type="ECO:0000256" key="7">
    <source>
        <dbReference type="ARBA" id="ARBA00022927"/>
    </source>
</evidence>
<dbReference type="PROSITE" id="PS52015">
    <property type="entry name" value="TONB_CTD"/>
    <property type="match status" value="2"/>
</dbReference>
<dbReference type="AlphaFoldDB" id="A0A5R9KNS1"/>
<dbReference type="EMBL" id="VCEJ01000008">
    <property type="protein sequence ID" value="TLU97925.1"/>
    <property type="molecule type" value="Genomic_DNA"/>
</dbReference>
<sequence length="482" mass="54852">MKIIITLLLLVHLTAAGQAVYQAHDVEKVAEPASGVPYLNQFISANLQIPFKSSIKGLNGRVYLKGIVETDGSMTNIEVVRGIDTLCNREAVRVLSLYRAWKPATLKGEKVRQYVSFPITFKAAARTSYDSTQAAMVDYFDNKYRVTTDLKNAEYRVTQPVDDNGYIRHHVVYDQSRGGKWKQVGIAAFKNLDIWQRLDYPDAPADSVKAYQISARDMNMASHTSEYVFQTDGKLLSYTEYGLLTKATLQKSYDLRGMLRTLRIFSDSVTSEINWYDTGQIATATETTVPKPPQVEQRIYINAWNRAGEQVVKDGDGYWRSAERNYDGKWLFEEGRVISGAKNGKWIGKLADSTLHYEEQYELGVLDKGIAYHQEEKVEYEQAKINPMFKGGMTEFYKFLGTNIRFPIEAARRGVTGRVKLSFVVREDGSLSNYKIENRLGFGLEEEAIRVVKKMDGMWEPGVLRGKKVNVKYYVPINFQLE</sequence>
<feature type="domain" description="TonB C-terminal" evidence="11">
    <location>
        <begin position="34"/>
        <end position="130"/>
    </location>
</feature>
<dbReference type="PANTHER" id="PTHR33446">
    <property type="entry name" value="PROTEIN TONB-RELATED"/>
    <property type="match status" value="1"/>
</dbReference>
<reference evidence="12 13" key="1">
    <citation type="submission" date="2019-05" db="EMBL/GenBank/DDBJ databases">
        <authorList>
            <person name="Qu J.-H."/>
        </authorList>
    </citation>
    <scope>NUCLEOTIDE SEQUENCE [LARGE SCALE GENOMIC DNA]</scope>
    <source>
        <strain evidence="12 13">T17</strain>
    </source>
</reference>
<comment type="subcellular location">
    <subcellularLocation>
        <location evidence="1">Cell inner membrane</location>
        <topology evidence="1">Single-pass membrane protein</topology>
        <orientation evidence="1">Periplasmic side</orientation>
    </subcellularLocation>
</comment>
<feature type="domain" description="TonB C-terminal" evidence="11">
    <location>
        <begin position="391"/>
        <end position="482"/>
    </location>
</feature>
<dbReference type="SUPFAM" id="SSF74653">
    <property type="entry name" value="TolA/TonB C-terminal domain"/>
    <property type="match status" value="2"/>
</dbReference>
<dbReference type="InterPro" id="IPR037682">
    <property type="entry name" value="TonB_C"/>
</dbReference>
<dbReference type="InterPro" id="IPR051045">
    <property type="entry name" value="TonB-dependent_transducer"/>
</dbReference>
<keyword evidence="7" id="KW-0653">Protein transport</keyword>
<evidence type="ECO:0000256" key="4">
    <source>
        <dbReference type="ARBA" id="ARBA00022475"/>
    </source>
</evidence>
<dbReference type="Proteomes" id="UP000306402">
    <property type="component" value="Unassembled WGS sequence"/>
</dbReference>
<dbReference type="NCBIfam" id="TIGR01352">
    <property type="entry name" value="tonB_Cterm"/>
    <property type="match status" value="1"/>
</dbReference>
<keyword evidence="9" id="KW-0472">Membrane</keyword>
<keyword evidence="4" id="KW-1003">Cell membrane</keyword>
<dbReference type="PANTHER" id="PTHR33446:SF2">
    <property type="entry name" value="PROTEIN TONB"/>
    <property type="match status" value="1"/>
</dbReference>
<dbReference type="InterPro" id="IPR006260">
    <property type="entry name" value="TonB/TolA_C"/>
</dbReference>
<keyword evidence="8" id="KW-1133">Transmembrane helix</keyword>
<dbReference type="GO" id="GO:0031992">
    <property type="term" value="F:energy transducer activity"/>
    <property type="evidence" value="ECO:0007669"/>
    <property type="project" value="TreeGrafter"/>
</dbReference>
<keyword evidence="3" id="KW-0813">Transport</keyword>
<dbReference type="OrthoDB" id="9812355at2"/>
<comment type="similarity">
    <text evidence="2">Belongs to the TonB family.</text>
</comment>
<evidence type="ECO:0000256" key="1">
    <source>
        <dbReference type="ARBA" id="ARBA00004383"/>
    </source>
</evidence>
<dbReference type="RefSeq" id="WP_138368025.1">
    <property type="nucleotide sequence ID" value="NZ_VCEJ01000008.1"/>
</dbReference>
<proteinExistence type="inferred from homology"/>
<evidence type="ECO:0000256" key="3">
    <source>
        <dbReference type="ARBA" id="ARBA00022448"/>
    </source>
</evidence>
<comment type="caution">
    <text evidence="12">The sequence shown here is derived from an EMBL/GenBank/DDBJ whole genome shotgun (WGS) entry which is preliminary data.</text>
</comment>
<evidence type="ECO:0000256" key="2">
    <source>
        <dbReference type="ARBA" id="ARBA00006555"/>
    </source>
</evidence>
<evidence type="ECO:0000256" key="5">
    <source>
        <dbReference type="ARBA" id="ARBA00022519"/>
    </source>
</evidence>
<evidence type="ECO:0000313" key="12">
    <source>
        <dbReference type="EMBL" id="TLU97925.1"/>
    </source>
</evidence>
<dbReference type="Gene3D" id="3.30.1150.10">
    <property type="match status" value="2"/>
</dbReference>
<gene>
    <name evidence="12" type="ORF">FEN17_24345</name>
</gene>
<evidence type="ECO:0000256" key="10">
    <source>
        <dbReference type="SAM" id="SignalP"/>
    </source>
</evidence>
<evidence type="ECO:0000256" key="8">
    <source>
        <dbReference type="ARBA" id="ARBA00022989"/>
    </source>
</evidence>
<keyword evidence="13" id="KW-1185">Reference proteome</keyword>
<dbReference type="GO" id="GO:0055085">
    <property type="term" value="P:transmembrane transport"/>
    <property type="evidence" value="ECO:0007669"/>
    <property type="project" value="InterPro"/>
</dbReference>
<accession>A0A5R9KNS1</accession>
<name>A0A5R9KNS1_9BACT</name>